<comment type="similarity">
    <text evidence="2 8">Belongs to the FXYD family.</text>
</comment>
<evidence type="ECO:0000256" key="7">
    <source>
        <dbReference type="ARBA" id="ARBA00023136"/>
    </source>
</evidence>
<dbReference type="Gene3D" id="1.20.5.780">
    <property type="entry name" value="Single helix bin"/>
    <property type="match status" value="1"/>
</dbReference>
<evidence type="ECO:0000256" key="1">
    <source>
        <dbReference type="ARBA" id="ARBA00004167"/>
    </source>
</evidence>
<reference evidence="9" key="2">
    <citation type="submission" date="2025-09" db="UniProtKB">
        <authorList>
            <consortium name="Ensembl"/>
        </authorList>
    </citation>
    <scope>IDENTIFICATION</scope>
</reference>
<evidence type="ECO:0000256" key="6">
    <source>
        <dbReference type="ARBA" id="ARBA00023065"/>
    </source>
</evidence>
<dbReference type="InterPro" id="IPR047284">
    <property type="entry name" value="FXYD7"/>
</dbReference>
<protein>
    <recommendedName>
        <fullName evidence="8">FXYD domain-containing ion transport regulator</fullName>
    </recommendedName>
</protein>
<dbReference type="AlphaFoldDB" id="A0A8D2JJG0"/>
<evidence type="ECO:0000256" key="8">
    <source>
        <dbReference type="RuleBase" id="RU364131"/>
    </source>
</evidence>
<dbReference type="CDD" id="cd20325">
    <property type="entry name" value="FXYD7"/>
    <property type="match status" value="1"/>
</dbReference>
<organism evidence="9 10">
    <name type="scientific">Varanus komodoensis</name>
    <name type="common">Komodo dragon</name>
    <dbReference type="NCBI Taxonomy" id="61221"/>
    <lineage>
        <taxon>Eukaryota</taxon>
        <taxon>Metazoa</taxon>
        <taxon>Chordata</taxon>
        <taxon>Craniata</taxon>
        <taxon>Vertebrata</taxon>
        <taxon>Euteleostomi</taxon>
        <taxon>Lepidosauria</taxon>
        <taxon>Squamata</taxon>
        <taxon>Bifurcata</taxon>
        <taxon>Unidentata</taxon>
        <taxon>Episquamata</taxon>
        <taxon>Toxicofera</taxon>
        <taxon>Anguimorpha</taxon>
        <taxon>Paleoanguimorpha</taxon>
        <taxon>Varanoidea</taxon>
        <taxon>Varanidae</taxon>
        <taxon>Varanus</taxon>
    </lineage>
</organism>
<dbReference type="GO" id="GO:0043269">
    <property type="term" value="P:regulation of monoatomic ion transport"/>
    <property type="evidence" value="ECO:0007669"/>
    <property type="project" value="InterPro"/>
</dbReference>
<evidence type="ECO:0000313" key="9">
    <source>
        <dbReference type="Ensembl" id="ENSVKKP00000011525.1"/>
    </source>
</evidence>
<dbReference type="PANTHER" id="PTHR14132">
    <property type="entry name" value="SODIUM/POTASSIUM-TRANSPORTING ATPASE SUBUNIT GAMMA"/>
    <property type="match status" value="1"/>
</dbReference>
<keyword evidence="10" id="KW-1185">Reference proteome</keyword>
<dbReference type="InterPro" id="IPR000272">
    <property type="entry name" value="Ion-transport_regulator_FXYD"/>
</dbReference>
<dbReference type="GO" id="GO:0017080">
    <property type="term" value="F:sodium channel regulator activity"/>
    <property type="evidence" value="ECO:0007669"/>
    <property type="project" value="TreeGrafter"/>
</dbReference>
<dbReference type="GO" id="GO:0006811">
    <property type="term" value="P:monoatomic ion transport"/>
    <property type="evidence" value="ECO:0007669"/>
    <property type="project" value="UniProtKB-KW"/>
</dbReference>
<dbReference type="GO" id="GO:0016020">
    <property type="term" value="C:membrane"/>
    <property type="evidence" value="ECO:0007669"/>
    <property type="project" value="UniProtKB-SubCell"/>
</dbReference>
<feature type="transmembrane region" description="Helical" evidence="8">
    <location>
        <begin position="55"/>
        <end position="73"/>
    </location>
</feature>
<proteinExistence type="inferred from homology"/>
<feature type="transmembrane region" description="Helical" evidence="8">
    <location>
        <begin position="24"/>
        <end position="43"/>
    </location>
</feature>
<reference evidence="9" key="1">
    <citation type="submission" date="2025-08" db="UniProtKB">
        <authorList>
            <consortium name="Ensembl"/>
        </authorList>
    </citation>
    <scope>IDENTIFICATION</scope>
</reference>
<sequence length="117" mass="13071">LCMHSALSPDTKNHMDPFTYDYDTLRMVGLVLAIVMFVLGILIALSESPFPNISFLYFMPQFFASLTSATFLASQKEVPFAFSVGPPEESTLPDRIRQLHSSESQSCRFASHKEACT</sequence>
<accession>A0A8D2JJG0</accession>
<comment type="subcellular location">
    <subcellularLocation>
        <location evidence="1">Membrane</location>
        <topology evidence="1">Single-pass membrane protein</topology>
    </subcellularLocation>
</comment>
<keyword evidence="6 8" id="KW-0406">Ion transport</keyword>
<dbReference type="InterPro" id="IPR047297">
    <property type="entry name" value="FXYD_motif"/>
</dbReference>
<keyword evidence="3 8" id="KW-0813">Transport</keyword>
<keyword evidence="4 8" id="KW-0812">Transmembrane</keyword>
<dbReference type="Pfam" id="PF02038">
    <property type="entry name" value="ATP1G1_PLM_MAT8"/>
    <property type="match status" value="1"/>
</dbReference>
<dbReference type="PROSITE" id="PS01310">
    <property type="entry name" value="FXYD"/>
    <property type="match status" value="1"/>
</dbReference>
<keyword evidence="5 8" id="KW-1133">Transmembrane helix</keyword>
<dbReference type="Proteomes" id="UP000694545">
    <property type="component" value="Unplaced"/>
</dbReference>
<evidence type="ECO:0000256" key="2">
    <source>
        <dbReference type="ARBA" id="ARBA00005948"/>
    </source>
</evidence>
<evidence type="ECO:0000313" key="10">
    <source>
        <dbReference type="Proteomes" id="UP000694545"/>
    </source>
</evidence>
<dbReference type="Ensembl" id="ENSVKKT00000011803.1">
    <property type="protein sequence ID" value="ENSVKKP00000011525.1"/>
    <property type="gene ID" value="ENSVKKG00000008041.1"/>
</dbReference>
<keyword evidence="7 8" id="KW-0472">Membrane</keyword>
<comment type="caution">
    <text evidence="8">Lacks conserved residue(s) required for the propagation of feature annotation.</text>
</comment>
<evidence type="ECO:0000256" key="4">
    <source>
        <dbReference type="ARBA" id="ARBA00022692"/>
    </source>
</evidence>
<evidence type="ECO:0000256" key="3">
    <source>
        <dbReference type="ARBA" id="ARBA00022448"/>
    </source>
</evidence>
<evidence type="ECO:0000256" key="5">
    <source>
        <dbReference type="ARBA" id="ARBA00022989"/>
    </source>
</evidence>
<name>A0A8D2JJG0_VARKO</name>